<dbReference type="Proteomes" id="UP000693738">
    <property type="component" value="Unassembled WGS sequence"/>
</dbReference>
<sequence>MSSSIDPAIRQALEIFLQEDLQRAEGDSGPLFGHIAMPPFQLQGVPEVIFDLVPVDRTKAFFIHVSVEEAKMPDVEDGQLPIENFTFAGFLDVLRMNIQKGRGDGAPAEWQHAWNYIKSWPERRMLPLQAVVVMQLNSQVSADCALALTCAVDWACAESGIKRDIRLITISSPIGPDLLLNLVVQRQGEAYVALCDIASLVKREATAGCDVFDGHSPEQTAKRLRDVIKRPNDNARLILSFDETIEDHLIPLLSKEECESVHQVDLFPSSESSTMSKVCGNVKAGKTTLVTVLGQFEHLPLSISVFQELHLILGRVDSKTPAWDNISRQVLAYPHWTSKQDRLSQTWWACQPEGVAVVVYSDRYSPPAFVDEGVNHVRLVQGAHLSGYIAAALDLMSMGIGSEETIRLFVQYPLIIEDIKARLAMQGLISTGGLNLSETGARLFRRLLPKVNYDHRLAMLLALDSNEAVRRVKAQFVAVLMSEPSCRFIEEKPEDVDVKTATNCCRGSVRSLASQGTTWAALGLIKYNFAVASDPKGRNRLSTIIDFNDEAVQAVCDVSDDLLETFLAFDIDIDNDSMASERDELNEAEKLQLHKDLFRVYMHQIVFFSYQSGSDGRSHVPEFMSLTSMQPCSFSESLPILDALIDADGLTRATGFKTLFGISHTLSRTSGPLAFNDWVLIPDEVVDEWSVDTGLSHRNLVSTFVHQQSNSTEVTNAML</sequence>
<dbReference type="EMBL" id="CAJSTJ010000190">
    <property type="protein sequence ID" value="CAG7565826.1"/>
    <property type="molecule type" value="Genomic_DNA"/>
</dbReference>
<comment type="caution">
    <text evidence="1">The sequence shown here is derived from an EMBL/GenBank/DDBJ whole genome shotgun (WGS) entry which is preliminary data.</text>
</comment>
<gene>
    <name evidence="1" type="ORF">FEQUK3_LOCUS11543</name>
</gene>
<evidence type="ECO:0000313" key="1">
    <source>
        <dbReference type="EMBL" id="CAG7565826.1"/>
    </source>
</evidence>
<accession>A0A8J2IVQ0</accession>
<protein>
    <submittedName>
        <fullName evidence="1">Uncharacterized protein</fullName>
    </submittedName>
</protein>
<dbReference type="AlphaFoldDB" id="A0A8J2IVQ0"/>
<evidence type="ECO:0000313" key="2">
    <source>
        <dbReference type="Proteomes" id="UP000693738"/>
    </source>
</evidence>
<reference evidence="1" key="1">
    <citation type="submission" date="2021-05" db="EMBL/GenBank/DDBJ databases">
        <authorList>
            <person name="Khan N."/>
        </authorList>
    </citation>
    <scope>NUCLEOTIDE SEQUENCE</scope>
</reference>
<name>A0A8J2IVQ0_FUSEQ</name>
<proteinExistence type="predicted"/>
<organism evidence="1 2">
    <name type="scientific">Fusarium equiseti</name>
    <name type="common">Fusarium scirpi</name>
    <dbReference type="NCBI Taxonomy" id="61235"/>
    <lineage>
        <taxon>Eukaryota</taxon>
        <taxon>Fungi</taxon>
        <taxon>Dikarya</taxon>
        <taxon>Ascomycota</taxon>
        <taxon>Pezizomycotina</taxon>
        <taxon>Sordariomycetes</taxon>
        <taxon>Hypocreomycetidae</taxon>
        <taxon>Hypocreales</taxon>
        <taxon>Nectriaceae</taxon>
        <taxon>Fusarium</taxon>
        <taxon>Fusarium incarnatum-equiseti species complex</taxon>
    </lineage>
</organism>